<dbReference type="EMBL" id="JBFOLK010000003">
    <property type="protein sequence ID" value="KAL2526994.1"/>
    <property type="molecule type" value="Genomic_DNA"/>
</dbReference>
<reference evidence="2" key="1">
    <citation type="submission" date="2024-07" db="EMBL/GenBank/DDBJ databases">
        <title>Two chromosome-level genome assemblies of Korean endemic species Abeliophyllum distichum and Forsythia ovata (Oleaceae).</title>
        <authorList>
            <person name="Jang H."/>
        </authorList>
    </citation>
    <scope>NUCLEOTIDE SEQUENCE [LARGE SCALE GENOMIC DNA]</scope>
</reference>
<name>A0ABD1UPN0_9LAMI</name>
<keyword evidence="2" id="KW-1185">Reference proteome</keyword>
<evidence type="ECO:0000313" key="1">
    <source>
        <dbReference type="EMBL" id="KAL2526994.1"/>
    </source>
</evidence>
<sequence>MSIFFSDDDLLERMPSPYIRALHITAYICIPQDTLLPSPVFVTAYDNSRRAAKSMLVTNRTLGPLTLTTAFNVIDIVTSFNLCWEGPGYMRPVQLRPPTKNVSKSRFKDRS</sequence>
<proteinExistence type="predicted"/>
<accession>A0ABD1UPN0</accession>
<protein>
    <submittedName>
        <fullName evidence="1">Uncharacterized protein</fullName>
    </submittedName>
</protein>
<evidence type="ECO:0000313" key="2">
    <source>
        <dbReference type="Proteomes" id="UP001604336"/>
    </source>
</evidence>
<organism evidence="1 2">
    <name type="scientific">Abeliophyllum distichum</name>
    <dbReference type="NCBI Taxonomy" id="126358"/>
    <lineage>
        <taxon>Eukaryota</taxon>
        <taxon>Viridiplantae</taxon>
        <taxon>Streptophyta</taxon>
        <taxon>Embryophyta</taxon>
        <taxon>Tracheophyta</taxon>
        <taxon>Spermatophyta</taxon>
        <taxon>Magnoliopsida</taxon>
        <taxon>eudicotyledons</taxon>
        <taxon>Gunneridae</taxon>
        <taxon>Pentapetalae</taxon>
        <taxon>asterids</taxon>
        <taxon>lamiids</taxon>
        <taxon>Lamiales</taxon>
        <taxon>Oleaceae</taxon>
        <taxon>Forsythieae</taxon>
        <taxon>Abeliophyllum</taxon>
    </lineage>
</organism>
<dbReference type="AlphaFoldDB" id="A0ABD1UPN0"/>
<gene>
    <name evidence="1" type="ORF">Adt_12048</name>
</gene>
<comment type="caution">
    <text evidence="1">The sequence shown here is derived from an EMBL/GenBank/DDBJ whole genome shotgun (WGS) entry which is preliminary data.</text>
</comment>
<dbReference type="Proteomes" id="UP001604336">
    <property type="component" value="Unassembled WGS sequence"/>
</dbReference>